<name>A0A428W1N8_AMYBA</name>
<dbReference type="Proteomes" id="UP000286716">
    <property type="component" value="Unassembled WGS sequence"/>
</dbReference>
<reference evidence="1 2" key="1">
    <citation type="submission" date="2018-05" db="EMBL/GenBank/DDBJ databases">
        <title>Evolution of GPA BGCs.</title>
        <authorList>
            <person name="Waglechner N."/>
            <person name="Wright G.D."/>
        </authorList>
    </citation>
    <scope>NUCLEOTIDE SEQUENCE [LARGE SCALE GENOMIC DNA]</scope>
    <source>
        <strain evidence="1 2">DSM 5908</strain>
    </source>
</reference>
<keyword evidence="2" id="KW-1185">Reference proteome</keyword>
<dbReference type="AlphaFoldDB" id="A0A428W1N8"/>
<organism evidence="1 2">
    <name type="scientific">Amycolatopsis balhimycina DSM 5908</name>
    <dbReference type="NCBI Taxonomy" id="1081091"/>
    <lineage>
        <taxon>Bacteria</taxon>
        <taxon>Bacillati</taxon>
        <taxon>Actinomycetota</taxon>
        <taxon>Actinomycetes</taxon>
        <taxon>Pseudonocardiales</taxon>
        <taxon>Pseudonocardiaceae</taxon>
        <taxon>Amycolatopsis</taxon>
    </lineage>
</organism>
<evidence type="ECO:0000313" key="2">
    <source>
        <dbReference type="Proteomes" id="UP000286716"/>
    </source>
</evidence>
<protein>
    <submittedName>
        <fullName evidence="1">Uncharacterized protein</fullName>
    </submittedName>
</protein>
<dbReference type="InterPro" id="IPR043504">
    <property type="entry name" value="Peptidase_S1_PA_chymotrypsin"/>
</dbReference>
<dbReference type="PANTHER" id="PTHR31521">
    <property type="entry name" value="EXPRESSED PROTEIN"/>
    <property type="match status" value="1"/>
</dbReference>
<sequence length="505" mass="52886">MHMDTRTAAALDEAKARLADGYLADPNVVGVAKGFRTRGGELTGEPVVIALVRKKRRAALVSRSRLLPSTVGGHGVDVVETGEFRFSGATARAAAPAPIAERLRPPLQGGSVGSLADGTLGTLGCLVRDRTDGSICVLSANHVLANFAALEKYSAAAPGAAIVQPAPLDGGADAGNTVARFKRAIPLVRGVPNSADAAIAQLEPGIGVSSTVARNLMAPISPTHPAVGLAFLASAHGGTFMAKIDTVLAQLDVELLTPGSTAAAVEGRRIEKVGRSSGYTSSVVLDTTATVFVDGYQFTDLIYAQRFSLVGDSGAVVCEGGNGRTYTPMPAIACRMLGAAGALYDLPLANDNGYVDQARDEFFGQSLVGNLVVRLVYQNLDVAVNRLTVATVSPEEKAEARRYYDKYRGLVIGLLGDPGSTVQLTQENVDDIRAVFAGLSPELVTVAEKQAMWVIFDDVIAPSAGFTRTQLLDSMNDLAVYQRVVAALRQIPGLEVDETFGFSSR</sequence>
<gene>
    <name evidence="1" type="ORF">DMA12_38325</name>
</gene>
<dbReference type="PANTHER" id="PTHR31521:SF2">
    <property type="entry name" value="EXPRESSED PROTEIN"/>
    <property type="match status" value="1"/>
</dbReference>
<evidence type="ECO:0000313" key="1">
    <source>
        <dbReference type="EMBL" id="RSM36953.1"/>
    </source>
</evidence>
<dbReference type="Gene3D" id="2.40.10.10">
    <property type="entry name" value="Trypsin-like serine proteases"/>
    <property type="match status" value="1"/>
</dbReference>
<proteinExistence type="predicted"/>
<dbReference type="EMBL" id="QHHU01000076">
    <property type="protein sequence ID" value="RSM36953.1"/>
    <property type="molecule type" value="Genomic_DNA"/>
</dbReference>
<dbReference type="SUPFAM" id="SSF50494">
    <property type="entry name" value="Trypsin-like serine proteases"/>
    <property type="match status" value="1"/>
</dbReference>
<comment type="caution">
    <text evidence="1">The sequence shown here is derived from an EMBL/GenBank/DDBJ whole genome shotgun (WGS) entry which is preliminary data.</text>
</comment>
<accession>A0A428W1N8</accession>
<dbReference type="InterPro" id="IPR009003">
    <property type="entry name" value="Peptidase_S1_PA"/>
</dbReference>
<dbReference type="InterPro" id="IPR057906">
    <property type="entry name" value="Nal1"/>
</dbReference>